<dbReference type="Pfam" id="PF05164">
    <property type="entry name" value="ZapA"/>
    <property type="match status" value="1"/>
</dbReference>
<dbReference type="KEGG" id="pbr:PB2503_02752"/>
<dbReference type="HOGENOM" id="CLU_133828_2_1_5"/>
<dbReference type="AlphaFoldDB" id="E0TCN8"/>
<dbReference type="GO" id="GO:0000921">
    <property type="term" value="P:septin ring assembly"/>
    <property type="evidence" value="ECO:0007669"/>
    <property type="project" value="TreeGrafter"/>
</dbReference>
<evidence type="ECO:0000256" key="9">
    <source>
        <dbReference type="ARBA" id="ARBA00033158"/>
    </source>
</evidence>
<dbReference type="GO" id="GO:0043093">
    <property type="term" value="P:FtsZ-dependent cytokinesis"/>
    <property type="evidence" value="ECO:0007669"/>
    <property type="project" value="TreeGrafter"/>
</dbReference>
<comment type="function">
    <text evidence="7">Activator of cell division through the inhibition of FtsZ GTPase activity, therefore promoting FtsZ assembly into bundles of protofilaments necessary for the formation of the division Z ring. It is recruited early at mid-cell but it is not essential for cell division.</text>
</comment>
<dbReference type="OrthoDB" id="9797575at2"/>
<evidence type="ECO:0000256" key="6">
    <source>
        <dbReference type="ARBA" id="ARBA00023306"/>
    </source>
</evidence>
<dbReference type="Proteomes" id="UP000001302">
    <property type="component" value="Chromosome"/>
</dbReference>
<organism evidence="10 11">
    <name type="scientific">Parvularcula bermudensis (strain ATCC BAA-594 / HTCC2503 / KCTC 12087)</name>
    <dbReference type="NCBI Taxonomy" id="314260"/>
    <lineage>
        <taxon>Bacteria</taxon>
        <taxon>Pseudomonadati</taxon>
        <taxon>Pseudomonadota</taxon>
        <taxon>Alphaproteobacteria</taxon>
        <taxon>Parvularculales</taxon>
        <taxon>Parvularculaceae</taxon>
        <taxon>Parvularcula</taxon>
    </lineage>
</organism>
<dbReference type="GO" id="GO:0032153">
    <property type="term" value="C:cell division site"/>
    <property type="evidence" value="ECO:0007669"/>
    <property type="project" value="TreeGrafter"/>
</dbReference>
<evidence type="ECO:0000256" key="7">
    <source>
        <dbReference type="ARBA" id="ARBA00024910"/>
    </source>
</evidence>
<keyword evidence="5" id="KW-0717">Septation</keyword>
<dbReference type="GO" id="GO:0005829">
    <property type="term" value="C:cytosol"/>
    <property type="evidence" value="ECO:0007669"/>
    <property type="project" value="TreeGrafter"/>
</dbReference>
<dbReference type="EMBL" id="CP002156">
    <property type="protein sequence ID" value="ADM08627.1"/>
    <property type="molecule type" value="Genomic_DNA"/>
</dbReference>
<dbReference type="InterPro" id="IPR007838">
    <property type="entry name" value="Cell_div_ZapA-like"/>
</dbReference>
<accession>E0TCN8</accession>
<sequence>MPDVRITINGQGYTLGCGPGEEERVRALAAYFNDHVEVLAKEIGRTAEKRLLILAGLRVCEELFDRRDEKTEAAITEAVAVLDRAADEIEALAATLDLPDP</sequence>
<protein>
    <recommendedName>
        <fullName evidence="2">Cell division protein ZapA</fullName>
    </recommendedName>
    <alternativeName>
        <fullName evidence="9">Z ring-associated protein ZapA</fullName>
    </alternativeName>
</protein>
<dbReference type="Gene3D" id="3.30.160.880">
    <property type="entry name" value="Cell division protein ZapA protomer, N-terminal domain"/>
    <property type="match status" value="1"/>
</dbReference>
<dbReference type="STRING" id="314260.PB2503_02752"/>
<dbReference type="GO" id="GO:0030428">
    <property type="term" value="C:cell septum"/>
    <property type="evidence" value="ECO:0007669"/>
    <property type="project" value="TreeGrafter"/>
</dbReference>
<evidence type="ECO:0000256" key="1">
    <source>
        <dbReference type="ARBA" id="ARBA00004496"/>
    </source>
</evidence>
<comment type="subcellular location">
    <subcellularLocation>
        <location evidence="1">Cytoplasm</location>
    </subcellularLocation>
</comment>
<reference evidence="11" key="1">
    <citation type="submission" date="2010-08" db="EMBL/GenBank/DDBJ databases">
        <title>Genome sequence of Parvularcula bermudensis HTCC2503.</title>
        <authorList>
            <person name="Kang D.-M."/>
            <person name="Oh H.-M."/>
            <person name="Cho J.-C."/>
        </authorList>
    </citation>
    <scope>NUCLEOTIDE SEQUENCE [LARGE SCALE GENOMIC DNA]</scope>
    <source>
        <strain evidence="11">ATCC BAA-594 / HTCC2503 / KCTC 12087</strain>
    </source>
</reference>
<dbReference type="InterPro" id="IPR042233">
    <property type="entry name" value="Cell_div_ZapA_N"/>
</dbReference>
<evidence type="ECO:0000256" key="4">
    <source>
        <dbReference type="ARBA" id="ARBA00022618"/>
    </source>
</evidence>
<keyword evidence="3" id="KW-0963">Cytoplasm</keyword>
<gene>
    <name evidence="10" type="ordered locus">PB2503_02752</name>
</gene>
<dbReference type="eggNOG" id="COG3027">
    <property type="taxonomic scope" value="Bacteria"/>
</dbReference>
<evidence type="ECO:0000313" key="10">
    <source>
        <dbReference type="EMBL" id="ADM08627.1"/>
    </source>
</evidence>
<proteinExistence type="predicted"/>
<comment type="subunit">
    <text evidence="8">Homodimer. Interacts with FtsZ.</text>
</comment>
<evidence type="ECO:0000313" key="11">
    <source>
        <dbReference type="Proteomes" id="UP000001302"/>
    </source>
</evidence>
<name>E0TCN8_PARBH</name>
<keyword evidence="11" id="KW-1185">Reference proteome</keyword>
<dbReference type="RefSeq" id="WP_013299601.1">
    <property type="nucleotide sequence ID" value="NC_014414.1"/>
</dbReference>
<keyword evidence="4" id="KW-0132">Cell division</keyword>
<evidence type="ECO:0000256" key="8">
    <source>
        <dbReference type="ARBA" id="ARBA00026068"/>
    </source>
</evidence>
<dbReference type="PANTHER" id="PTHR34981:SF1">
    <property type="entry name" value="CELL DIVISION PROTEIN ZAPA"/>
    <property type="match status" value="1"/>
</dbReference>
<reference evidence="10 11" key="2">
    <citation type="journal article" date="2011" name="J. Bacteriol.">
        <title>Complete genome sequence of strain HTCC2503T of Parvularcula bermudensis, the type species of the order "Parvularculales" in the class Alphaproteobacteria.</title>
        <authorList>
            <person name="Oh H.M."/>
            <person name="Kang I."/>
            <person name="Vergin K.L."/>
            <person name="Kang D."/>
            <person name="Rhee K.H."/>
            <person name="Giovannoni S.J."/>
            <person name="Cho J.C."/>
        </authorList>
    </citation>
    <scope>NUCLEOTIDE SEQUENCE [LARGE SCALE GENOMIC DNA]</scope>
    <source>
        <strain evidence="11">ATCC BAA-594 / HTCC2503 / KCTC 12087</strain>
    </source>
</reference>
<dbReference type="GO" id="GO:0000917">
    <property type="term" value="P:division septum assembly"/>
    <property type="evidence" value="ECO:0007669"/>
    <property type="project" value="UniProtKB-KW"/>
</dbReference>
<evidence type="ECO:0000256" key="2">
    <source>
        <dbReference type="ARBA" id="ARBA00015195"/>
    </source>
</evidence>
<evidence type="ECO:0000256" key="5">
    <source>
        <dbReference type="ARBA" id="ARBA00023210"/>
    </source>
</evidence>
<keyword evidence="6" id="KW-0131">Cell cycle</keyword>
<dbReference type="PANTHER" id="PTHR34981">
    <property type="entry name" value="CELL DIVISION PROTEIN ZAPA"/>
    <property type="match status" value="1"/>
</dbReference>
<evidence type="ECO:0000256" key="3">
    <source>
        <dbReference type="ARBA" id="ARBA00022490"/>
    </source>
</evidence>
<dbReference type="InterPro" id="IPR036192">
    <property type="entry name" value="Cell_div_ZapA-like_sf"/>
</dbReference>
<dbReference type="SUPFAM" id="SSF102829">
    <property type="entry name" value="Cell division protein ZapA-like"/>
    <property type="match status" value="1"/>
</dbReference>